<keyword evidence="2" id="KW-1185">Reference proteome</keyword>
<reference evidence="1 2" key="1">
    <citation type="submission" date="2020-05" db="EMBL/GenBank/DDBJ databases">
        <title>Nakamurella sp. DB0629 isolated from air conditioner.</title>
        <authorList>
            <person name="Kim D.H."/>
            <person name="Kim D.-U."/>
        </authorList>
    </citation>
    <scope>NUCLEOTIDE SEQUENCE [LARGE SCALE GENOMIC DNA]</scope>
    <source>
        <strain evidence="1 2">DB0629</strain>
    </source>
</reference>
<organism evidence="1 2">
    <name type="scientific">Nakamurella aerolata</name>
    <dbReference type="NCBI Taxonomy" id="1656892"/>
    <lineage>
        <taxon>Bacteria</taxon>
        <taxon>Bacillati</taxon>
        <taxon>Actinomycetota</taxon>
        <taxon>Actinomycetes</taxon>
        <taxon>Nakamurellales</taxon>
        <taxon>Nakamurellaceae</taxon>
        <taxon>Nakamurella</taxon>
    </lineage>
</organism>
<name>A0A849AEG2_9ACTN</name>
<dbReference type="SUPFAM" id="SSF159275">
    <property type="entry name" value="PA1994-like"/>
    <property type="match status" value="1"/>
</dbReference>
<dbReference type="EMBL" id="JABEND010000016">
    <property type="protein sequence ID" value="NNG37601.1"/>
    <property type="molecule type" value="Genomic_DNA"/>
</dbReference>
<dbReference type="InterPro" id="IPR009467">
    <property type="entry name" value="Glycolipid-bd_prot_put"/>
</dbReference>
<protein>
    <submittedName>
        <fullName evidence="1">Uncharacterized protein</fullName>
    </submittedName>
</protein>
<dbReference type="Pfam" id="PF06475">
    <property type="entry name" value="Glycolipid_bind"/>
    <property type="match status" value="1"/>
</dbReference>
<dbReference type="AlphaFoldDB" id="A0A849AEG2"/>
<dbReference type="RefSeq" id="WP_171201301.1">
    <property type="nucleotide sequence ID" value="NZ_JABEND010000016.1"/>
</dbReference>
<evidence type="ECO:0000313" key="1">
    <source>
        <dbReference type="EMBL" id="NNG37601.1"/>
    </source>
</evidence>
<dbReference type="Proteomes" id="UP000562984">
    <property type="component" value="Unassembled WGS sequence"/>
</dbReference>
<accession>A0A849AEG2</accession>
<proteinExistence type="predicted"/>
<comment type="caution">
    <text evidence="1">The sequence shown here is derived from an EMBL/GenBank/DDBJ whole genome shotgun (WGS) entry which is preliminary data.</text>
</comment>
<evidence type="ECO:0000313" key="2">
    <source>
        <dbReference type="Proteomes" id="UP000562984"/>
    </source>
</evidence>
<gene>
    <name evidence="1" type="ORF">HKD39_18225</name>
</gene>
<sequence>MTRPVSASLFTVPAGAPGVAETARLVFSDRGLRANGYLLSDQFGSWYSLMADSTSALRRLTVRADSALGERSLTLTSAPGSPWVAERADGGPTDPALTDDADVLLVGSAAMLALPLARRLATDPDALPADGSQLQLPVTEVTVPELTVQQGTVDYRRLPAADDLDGTAAELVDVVAEHAGRAVRLHLTTGGSGLLALAAADNRTTASGGVAAAAVTAS</sequence>